<evidence type="ECO:0000313" key="3">
    <source>
        <dbReference type="EMBL" id="XCP82321.1"/>
    </source>
</evidence>
<feature type="signal peptide" evidence="2">
    <location>
        <begin position="1"/>
        <end position="23"/>
    </location>
</feature>
<proteinExistence type="predicted"/>
<dbReference type="EMBL" id="CP159989">
    <property type="protein sequence ID" value="XCP82321.1"/>
    <property type="molecule type" value="Genomic_DNA"/>
</dbReference>
<dbReference type="AlphaFoldDB" id="A0AAU8N0N7"/>
<keyword evidence="2" id="KW-0732">Signal</keyword>
<reference evidence="3" key="1">
    <citation type="submission" date="2024-05" db="EMBL/GenBank/DDBJ databases">
        <title>Draft genome assemblies of 36 bacteria isolated from hibernating arctic ground squirrels.</title>
        <authorList>
            <person name="McKee H."/>
            <person name="Mullen L."/>
            <person name="Drown D.M."/>
            <person name="Duddleston K.N."/>
        </authorList>
    </citation>
    <scope>NUCLEOTIDE SEQUENCE</scope>
    <source>
        <strain evidence="3">AR004</strain>
    </source>
</reference>
<sequence>MKTPRPLAAVAVLALALPLAACSSDKSKDADSTSSATATTATAMASTDAMADSNSAASADGQKVTASTAGISFLVPSDWTVISDPSNLDEDVVEAAAKAVGQDPATYKASMKHVDLLVSSQEAKAIGSLPYADNIIVARQTFPKSQVPTDERSASEFAKATGASSMTKYEKISTTNGEATVVHYEVTVKDGTGYGAVVFAPTSEGSHAAITVTATEASMADKLAAQVTSSVK</sequence>
<name>A0AAU8N0N7_9ACTO</name>
<evidence type="ECO:0000256" key="1">
    <source>
        <dbReference type="SAM" id="MobiDB-lite"/>
    </source>
</evidence>
<protein>
    <recommendedName>
        <fullName evidence="4">Lipoprotein</fullName>
    </recommendedName>
</protein>
<gene>
    <name evidence="3" type="ORF">ABXS69_10350</name>
</gene>
<evidence type="ECO:0000256" key="2">
    <source>
        <dbReference type="SAM" id="SignalP"/>
    </source>
</evidence>
<feature type="compositionally biased region" description="Low complexity" evidence="1">
    <location>
        <begin position="32"/>
        <end position="45"/>
    </location>
</feature>
<evidence type="ECO:0008006" key="4">
    <source>
        <dbReference type="Google" id="ProtNLM"/>
    </source>
</evidence>
<accession>A0AAU8N0N7</accession>
<feature type="region of interest" description="Disordered" evidence="1">
    <location>
        <begin position="24"/>
        <end position="45"/>
    </location>
</feature>
<organism evidence="3">
    <name type="scientific">Actinomyces timonensis</name>
    <dbReference type="NCBI Taxonomy" id="1288391"/>
    <lineage>
        <taxon>Bacteria</taxon>
        <taxon>Bacillati</taxon>
        <taxon>Actinomycetota</taxon>
        <taxon>Actinomycetes</taxon>
        <taxon>Actinomycetales</taxon>
        <taxon>Actinomycetaceae</taxon>
        <taxon>Actinomyces</taxon>
    </lineage>
</organism>
<feature type="chain" id="PRO_5043627766" description="Lipoprotein" evidence="2">
    <location>
        <begin position="24"/>
        <end position="232"/>
    </location>
</feature>
<dbReference type="RefSeq" id="WP_366180566.1">
    <property type="nucleotide sequence ID" value="NZ_CP159989.1"/>
</dbReference>